<proteinExistence type="predicted"/>
<organism evidence="2 3">
    <name type="scientific">Fusarium beomiforme</name>
    <dbReference type="NCBI Taxonomy" id="44412"/>
    <lineage>
        <taxon>Eukaryota</taxon>
        <taxon>Fungi</taxon>
        <taxon>Dikarya</taxon>
        <taxon>Ascomycota</taxon>
        <taxon>Pezizomycotina</taxon>
        <taxon>Sordariomycetes</taxon>
        <taxon>Hypocreomycetidae</taxon>
        <taxon>Hypocreales</taxon>
        <taxon>Nectriaceae</taxon>
        <taxon>Fusarium</taxon>
        <taxon>Fusarium burgessii species complex</taxon>
    </lineage>
</organism>
<keyword evidence="3" id="KW-1185">Reference proteome</keyword>
<dbReference type="AlphaFoldDB" id="A0A9P5A8Q7"/>
<dbReference type="Proteomes" id="UP000730481">
    <property type="component" value="Unassembled WGS sequence"/>
</dbReference>
<name>A0A9P5A8Q7_9HYPO</name>
<protein>
    <submittedName>
        <fullName evidence="2">Uncharacterized protein</fullName>
    </submittedName>
</protein>
<sequence length="105" mass="11503">MSAPYDPNQQGYYGAPPGPPQGGYYPPPQQPVSLKLYRRSSVLTMNRWPISQPLHHNKKRRATAVYTHVSLHSAAAGSAARHASVVLSASTAAVKQQHNNYHAMQ</sequence>
<reference evidence="2" key="2">
    <citation type="submission" date="2020-02" db="EMBL/GenBank/DDBJ databases">
        <title>Identification and distribution of gene clusters putatively required for synthesis of sphingolipid metabolism inhibitors in phylogenetically diverse species of the filamentous fungus Fusarium.</title>
        <authorList>
            <person name="Kim H.-S."/>
            <person name="Busman M."/>
            <person name="Brown D.W."/>
            <person name="Divon H."/>
            <person name="Uhlig S."/>
            <person name="Proctor R.H."/>
        </authorList>
    </citation>
    <scope>NUCLEOTIDE SEQUENCE</scope>
    <source>
        <strain evidence="2">NRRL 25174</strain>
    </source>
</reference>
<evidence type="ECO:0000313" key="3">
    <source>
        <dbReference type="Proteomes" id="UP000730481"/>
    </source>
</evidence>
<evidence type="ECO:0000256" key="1">
    <source>
        <dbReference type="SAM" id="MobiDB-lite"/>
    </source>
</evidence>
<reference evidence="2" key="1">
    <citation type="journal article" date="2017" name="Mycologia">
        <title>Fusarium algeriense, sp. nov., a novel toxigenic crown rot pathogen of durum wheat from Algeria is nested in the Fusarium burgessii species complex.</title>
        <authorList>
            <person name="Laraba I."/>
            <person name="Keddad A."/>
            <person name="Boureghda H."/>
            <person name="Abdallah N."/>
            <person name="Vaughan M.M."/>
            <person name="Proctor R.H."/>
            <person name="Busman M."/>
            <person name="O'Donnell K."/>
        </authorList>
    </citation>
    <scope>NUCLEOTIDE SEQUENCE</scope>
    <source>
        <strain evidence="2">NRRL 25174</strain>
    </source>
</reference>
<feature type="region of interest" description="Disordered" evidence="1">
    <location>
        <begin position="1"/>
        <end position="30"/>
    </location>
</feature>
<comment type="caution">
    <text evidence="2">The sequence shown here is derived from an EMBL/GenBank/DDBJ whole genome shotgun (WGS) entry which is preliminary data.</text>
</comment>
<accession>A0A9P5A8Q7</accession>
<feature type="compositionally biased region" description="Pro residues" evidence="1">
    <location>
        <begin position="16"/>
        <end position="30"/>
    </location>
</feature>
<dbReference type="EMBL" id="PVQB02000709">
    <property type="protein sequence ID" value="KAF4334269.1"/>
    <property type="molecule type" value="Genomic_DNA"/>
</dbReference>
<gene>
    <name evidence="2" type="ORF">FBEOM_11896</name>
</gene>
<evidence type="ECO:0000313" key="2">
    <source>
        <dbReference type="EMBL" id="KAF4334269.1"/>
    </source>
</evidence>